<dbReference type="InterPro" id="IPR018060">
    <property type="entry name" value="HTH_AraC"/>
</dbReference>
<keyword evidence="6" id="KW-1185">Reference proteome</keyword>
<protein>
    <submittedName>
        <fullName evidence="5">AraC family transcriptional regulator</fullName>
    </submittedName>
</protein>
<dbReference type="InterPro" id="IPR018062">
    <property type="entry name" value="HTH_AraC-typ_CS"/>
</dbReference>
<dbReference type="InterPro" id="IPR035418">
    <property type="entry name" value="AraC-bd_2"/>
</dbReference>
<gene>
    <name evidence="5" type="ORF">RQC66_20300</name>
</gene>
<dbReference type="Gene3D" id="1.10.10.60">
    <property type="entry name" value="Homeodomain-like"/>
    <property type="match status" value="1"/>
</dbReference>
<dbReference type="PANTHER" id="PTHR46796:SF12">
    <property type="entry name" value="HTH-TYPE DNA-BINDING TRANSCRIPTIONAL ACTIVATOR EUTR"/>
    <property type="match status" value="1"/>
</dbReference>
<reference evidence="6" key="1">
    <citation type="submission" date="2023-07" db="EMBL/GenBank/DDBJ databases">
        <title>Draft genome sequence of the endophytic actinobacterium Streptomyces justiciae WPN32, a potential antibiotic producer.</title>
        <authorList>
            <person name="Yasawong M."/>
            <person name="Pana W."/>
            <person name="Ganta P."/>
            <person name="Santapan N."/>
            <person name="Songngamsuk T."/>
            <person name="Phatcharaharikarn M."/>
            <person name="Kerdtoob S."/>
            <person name="Nantapong N."/>
        </authorList>
    </citation>
    <scope>NUCLEOTIDE SEQUENCE [LARGE SCALE GENOMIC DNA]</scope>
    <source>
        <strain evidence="6">WPN32</strain>
    </source>
</reference>
<dbReference type="InterPro" id="IPR009057">
    <property type="entry name" value="Homeodomain-like_sf"/>
</dbReference>
<evidence type="ECO:0000256" key="2">
    <source>
        <dbReference type="ARBA" id="ARBA00023125"/>
    </source>
</evidence>
<dbReference type="InterPro" id="IPR050204">
    <property type="entry name" value="AraC_XylS_family_regulators"/>
</dbReference>
<organism evidence="5 6">
    <name type="scientific">Streptomyces justiciae</name>
    <dbReference type="NCBI Taxonomy" id="2780140"/>
    <lineage>
        <taxon>Bacteria</taxon>
        <taxon>Bacillati</taxon>
        <taxon>Actinomycetota</taxon>
        <taxon>Actinomycetes</taxon>
        <taxon>Kitasatosporales</taxon>
        <taxon>Streptomycetaceae</taxon>
        <taxon>Streptomyces</taxon>
    </lineage>
</organism>
<evidence type="ECO:0000259" key="4">
    <source>
        <dbReference type="PROSITE" id="PS01124"/>
    </source>
</evidence>
<evidence type="ECO:0000313" key="5">
    <source>
        <dbReference type="EMBL" id="MDT7843067.1"/>
    </source>
</evidence>
<evidence type="ECO:0000256" key="3">
    <source>
        <dbReference type="ARBA" id="ARBA00023163"/>
    </source>
</evidence>
<name>A0ABU3LWW9_9ACTN</name>
<keyword evidence="2" id="KW-0238">DNA-binding</keyword>
<comment type="caution">
    <text evidence="5">The sequence shown here is derived from an EMBL/GenBank/DDBJ whole genome shotgun (WGS) entry which is preliminary data.</text>
</comment>
<dbReference type="PANTHER" id="PTHR46796">
    <property type="entry name" value="HTH-TYPE TRANSCRIPTIONAL ACTIVATOR RHAS-RELATED"/>
    <property type="match status" value="1"/>
</dbReference>
<dbReference type="Proteomes" id="UP001257948">
    <property type="component" value="Unassembled WGS sequence"/>
</dbReference>
<dbReference type="Pfam" id="PF12833">
    <property type="entry name" value="HTH_18"/>
    <property type="match status" value="1"/>
</dbReference>
<dbReference type="SUPFAM" id="SSF46689">
    <property type="entry name" value="Homeodomain-like"/>
    <property type="match status" value="2"/>
</dbReference>
<sequence>MLNGVLRAQIGESAVTVVPGRAADFSSYATRSVAEAHDVIAAHYYDMDLQVVGPTEDFATRLSVLDLGSLTVGDICFGTEIRCGFAEPGAYHVAVPVQGCFSIQQGRGDVVFATAGSAVFFDPSQHIRIDAWSPDCQALTVKIDKQALHLALESLLDRPLSRPPVFGPSVDVRDGPGRSWAQLATWALLEKDTSLGLLERPLIRSRIEQTLLEGVLLAAEHSYREELEAPSPPMRPASVKRVMDAVQERPAEAYDAARLARIAQVSVRTLQEAFRRHVGMSPMAYVYDVRLQRVCAELRASGPGATTVSDVAHRWGFVHLGRFASRYRERFGETPSHTLRGA</sequence>
<evidence type="ECO:0000256" key="1">
    <source>
        <dbReference type="ARBA" id="ARBA00023015"/>
    </source>
</evidence>
<dbReference type="Pfam" id="PF14525">
    <property type="entry name" value="AraC_binding_2"/>
    <property type="match status" value="1"/>
</dbReference>
<accession>A0ABU3LWW9</accession>
<dbReference type="PROSITE" id="PS01124">
    <property type="entry name" value="HTH_ARAC_FAMILY_2"/>
    <property type="match status" value="1"/>
</dbReference>
<keyword evidence="1" id="KW-0805">Transcription regulation</keyword>
<dbReference type="SMART" id="SM00342">
    <property type="entry name" value="HTH_ARAC"/>
    <property type="match status" value="1"/>
</dbReference>
<proteinExistence type="predicted"/>
<dbReference type="EMBL" id="JAVTLL010000013">
    <property type="protein sequence ID" value="MDT7843067.1"/>
    <property type="molecule type" value="Genomic_DNA"/>
</dbReference>
<dbReference type="PROSITE" id="PS00041">
    <property type="entry name" value="HTH_ARAC_FAMILY_1"/>
    <property type="match status" value="1"/>
</dbReference>
<feature type="domain" description="HTH araC/xylS-type" evidence="4">
    <location>
        <begin position="240"/>
        <end position="341"/>
    </location>
</feature>
<keyword evidence="3" id="KW-0804">Transcription</keyword>
<evidence type="ECO:0000313" key="6">
    <source>
        <dbReference type="Proteomes" id="UP001257948"/>
    </source>
</evidence>